<dbReference type="EMBL" id="JACOPS010000002">
    <property type="protein sequence ID" value="MBC5728019.1"/>
    <property type="molecule type" value="Genomic_DNA"/>
</dbReference>
<accession>A0ABR7HKK3</accession>
<dbReference type="Pfam" id="PF00403">
    <property type="entry name" value="HMA"/>
    <property type="match status" value="1"/>
</dbReference>
<dbReference type="InterPro" id="IPR036163">
    <property type="entry name" value="HMA_dom_sf"/>
</dbReference>
<evidence type="ECO:0000259" key="2">
    <source>
        <dbReference type="Pfam" id="PF00403"/>
    </source>
</evidence>
<feature type="transmembrane region" description="Helical" evidence="1">
    <location>
        <begin position="6"/>
        <end position="26"/>
    </location>
</feature>
<protein>
    <submittedName>
        <fullName evidence="3">Cation transporter</fullName>
    </submittedName>
</protein>
<feature type="domain" description="HMA" evidence="2">
    <location>
        <begin position="60"/>
        <end position="117"/>
    </location>
</feature>
<keyword evidence="1" id="KW-0472">Membrane</keyword>
<reference evidence="3 4" key="1">
    <citation type="submission" date="2020-08" db="EMBL/GenBank/DDBJ databases">
        <title>Genome public.</title>
        <authorList>
            <person name="Liu C."/>
            <person name="Sun Q."/>
        </authorList>
    </citation>
    <scope>NUCLEOTIDE SEQUENCE [LARGE SCALE GENOMIC DNA]</scope>
    <source>
        <strain evidence="3 4">NSJ-71</strain>
    </source>
</reference>
<gene>
    <name evidence="3" type="ORF">H8R91_05695</name>
</gene>
<organism evidence="3 4">
    <name type="scientific">Ruminococcus intestinalis</name>
    <dbReference type="NCBI Taxonomy" id="2763066"/>
    <lineage>
        <taxon>Bacteria</taxon>
        <taxon>Bacillati</taxon>
        <taxon>Bacillota</taxon>
        <taxon>Clostridia</taxon>
        <taxon>Eubacteriales</taxon>
        <taxon>Oscillospiraceae</taxon>
        <taxon>Ruminococcus</taxon>
    </lineage>
</organism>
<dbReference type="Proteomes" id="UP000636755">
    <property type="component" value="Unassembled WGS sequence"/>
</dbReference>
<dbReference type="SUPFAM" id="SSF55008">
    <property type="entry name" value="HMA, heavy metal-associated domain"/>
    <property type="match status" value="1"/>
</dbReference>
<evidence type="ECO:0000313" key="3">
    <source>
        <dbReference type="EMBL" id="MBC5728019.1"/>
    </source>
</evidence>
<dbReference type="InterPro" id="IPR006121">
    <property type="entry name" value="HMA_dom"/>
</dbReference>
<dbReference type="RefSeq" id="WP_186935222.1">
    <property type="nucleotide sequence ID" value="NZ_JACOPS010000002.1"/>
</dbReference>
<dbReference type="Gene3D" id="3.30.70.100">
    <property type="match status" value="1"/>
</dbReference>
<proteinExistence type="predicted"/>
<comment type="caution">
    <text evidence="3">The sequence shown here is derived from an EMBL/GenBank/DDBJ whole genome shotgun (WGS) entry which is preliminary data.</text>
</comment>
<evidence type="ECO:0000256" key="1">
    <source>
        <dbReference type="SAM" id="Phobius"/>
    </source>
</evidence>
<name>A0ABR7HKK3_9FIRM</name>
<keyword evidence="1" id="KW-1133">Transmembrane helix</keyword>
<dbReference type="CDD" id="cd00371">
    <property type="entry name" value="HMA"/>
    <property type="match status" value="1"/>
</dbReference>
<sequence length="125" mass="13874">MESIISTIIVCAVIAVICVIGVLKYIKNLKSGCCGTGGDSIKKVKPQDSNVNNYSFEYKIKIDGMTCKNCAIRVENAFNSKENYLAKVKLSENSAYVRTKQEIAEKELRDIVINAGYIPMKTEKI</sequence>
<evidence type="ECO:0000313" key="4">
    <source>
        <dbReference type="Proteomes" id="UP000636755"/>
    </source>
</evidence>
<keyword evidence="4" id="KW-1185">Reference proteome</keyword>
<keyword evidence="1" id="KW-0812">Transmembrane</keyword>